<evidence type="ECO:0000256" key="9">
    <source>
        <dbReference type="ARBA" id="ARBA00022833"/>
    </source>
</evidence>
<keyword evidence="5" id="KW-0812">Transmembrane</keyword>
<dbReference type="InterPro" id="IPR006694">
    <property type="entry name" value="Fatty_acid_hydroxylase"/>
</dbReference>
<evidence type="ECO:0000256" key="6">
    <source>
        <dbReference type="ARBA" id="ARBA00022723"/>
    </source>
</evidence>
<proteinExistence type="inferred from homology"/>
<evidence type="ECO:0000259" key="15">
    <source>
        <dbReference type="Pfam" id="PF04116"/>
    </source>
</evidence>
<evidence type="ECO:0000256" key="4">
    <source>
        <dbReference type="ARBA" id="ARBA00022516"/>
    </source>
</evidence>
<keyword evidence="9" id="KW-0862">Zinc</keyword>
<comment type="cofactor">
    <cofactor evidence="1">
        <name>Zn(2+)</name>
        <dbReference type="ChEBI" id="CHEBI:29105"/>
    </cofactor>
</comment>
<reference evidence="16 17" key="1">
    <citation type="submission" date="2024-09" db="EMBL/GenBank/DDBJ databases">
        <title>Chromosome-scale assembly of Riccia sorocarpa.</title>
        <authorList>
            <person name="Paukszto L."/>
        </authorList>
    </citation>
    <scope>NUCLEOTIDE SEQUENCE [LARGE SCALE GENOMIC DNA]</scope>
    <source>
        <strain evidence="16">LP-2024</strain>
        <tissue evidence="16">Aerial parts of the thallus</tissue>
    </source>
</reference>
<evidence type="ECO:0000256" key="7">
    <source>
        <dbReference type="ARBA" id="ARBA00022824"/>
    </source>
</evidence>
<dbReference type="GO" id="GO:0046872">
    <property type="term" value="F:metal ion binding"/>
    <property type="evidence" value="ECO:0007669"/>
    <property type="project" value="UniProtKB-KW"/>
</dbReference>
<comment type="subcellular location">
    <subcellularLocation>
        <location evidence="2">Endoplasmic reticulum membrane</location>
        <topology evidence="2">Multi-pass membrane protein</topology>
    </subcellularLocation>
</comment>
<keyword evidence="11" id="KW-0560">Oxidoreductase</keyword>
<evidence type="ECO:0000256" key="3">
    <source>
        <dbReference type="ARBA" id="ARBA00009324"/>
    </source>
</evidence>
<gene>
    <name evidence="16" type="ORF">R1sor_002272</name>
</gene>
<evidence type="ECO:0000256" key="8">
    <source>
        <dbReference type="ARBA" id="ARBA00022832"/>
    </source>
</evidence>
<protein>
    <recommendedName>
        <fullName evidence="15">Fatty acid hydroxylase domain-containing protein</fullName>
    </recommendedName>
</protein>
<keyword evidence="17" id="KW-1185">Reference proteome</keyword>
<keyword evidence="14" id="KW-0275">Fatty acid biosynthesis</keyword>
<evidence type="ECO:0000256" key="11">
    <source>
        <dbReference type="ARBA" id="ARBA00023002"/>
    </source>
</evidence>
<comment type="similarity">
    <text evidence="3">Belongs to the sterol desaturase family.</text>
</comment>
<dbReference type="InterPro" id="IPR014430">
    <property type="entry name" value="Scs7"/>
</dbReference>
<dbReference type="AlphaFoldDB" id="A0ABD3H1Q3"/>
<evidence type="ECO:0000256" key="10">
    <source>
        <dbReference type="ARBA" id="ARBA00022989"/>
    </source>
</evidence>
<dbReference type="PANTHER" id="PTHR12863:SF21">
    <property type="entry name" value="FATTY ACID 2-HYDROXYLASE"/>
    <property type="match status" value="1"/>
</dbReference>
<evidence type="ECO:0000256" key="5">
    <source>
        <dbReference type="ARBA" id="ARBA00022692"/>
    </source>
</evidence>
<keyword evidence="4" id="KW-0444">Lipid biosynthesis</keyword>
<keyword evidence="6" id="KW-0479">Metal-binding</keyword>
<comment type="caution">
    <text evidence="16">The sequence shown here is derived from an EMBL/GenBank/DDBJ whole genome shotgun (WGS) entry which is preliminary data.</text>
</comment>
<evidence type="ECO:0000256" key="13">
    <source>
        <dbReference type="ARBA" id="ARBA00023136"/>
    </source>
</evidence>
<organism evidence="16 17">
    <name type="scientific">Riccia sorocarpa</name>
    <dbReference type="NCBI Taxonomy" id="122646"/>
    <lineage>
        <taxon>Eukaryota</taxon>
        <taxon>Viridiplantae</taxon>
        <taxon>Streptophyta</taxon>
        <taxon>Embryophyta</taxon>
        <taxon>Marchantiophyta</taxon>
        <taxon>Marchantiopsida</taxon>
        <taxon>Marchantiidae</taxon>
        <taxon>Marchantiales</taxon>
        <taxon>Ricciaceae</taxon>
        <taxon>Riccia</taxon>
    </lineage>
</organism>
<evidence type="ECO:0000256" key="12">
    <source>
        <dbReference type="ARBA" id="ARBA00023098"/>
    </source>
</evidence>
<keyword evidence="7" id="KW-0256">Endoplasmic reticulum</keyword>
<evidence type="ECO:0000256" key="14">
    <source>
        <dbReference type="ARBA" id="ARBA00023160"/>
    </source>
</evidence>
<feature type="domain" description="Fatty acid hydroxylase" evidence="15">
    <location>
        <begin position="125"/>
        <end position="201"/>
    </location>
</feature>
<dbReference type="PANTHER" id="PTHR12863">
    <property type="entry name" value="FATTY ACID HYDROXYLASE"/>
    <property type="match status" value="1"/>
</dbReference>
<dbReference type="GO" id="GO:0016491">
    <property type="term" value="F:oxidoreductase activity"/>
    <property type="evidence" value="ECO:0007669"/>
    <property type="project" value="UniProtKB-KW"/>
</dbReference>
<keyword evidence="8" id="KW-0276">Fatty acid metabolism</keyword>
<keyword evidence="13" id="KW-0472">Membrane</keyword>
<evidence type="ECO:0000313" key="16">
    <source>
        <dbReference type="EMBL" id="KAL3684250.1"/>
    </source>
</evidence>
<evidence type="ECO:0000313" key="17">
    <source>
        <dbReference type="Proteomes" id="UP001633002"/>
    </source>
</evidence>
<dbReference type="GO" id="GO:0005789">
    <property type="term" value="C:endoplasmic reticulum membrane"/>
    <property type="evidence" value="ECO:0007669"/>
    <property type="project" value="UniProtKB-SubCell"/>
</dbReference>
<dbReference type="Proteomes" id="UP001633002">
    <property type="component" value="Unassembled WGS sequence"/>
</dbReference>
<dbReference type="EMBL" id="JBJQOH010000006">
    <property type="protein sequence ID" value="KAL3684250.1"/>
    <property type="molecule type" value="Genomic_DNA"/>
</dbReference>
<keyword evidence="12" id="KW-0443">Lipid metabolism</keyword>
<accession>A0ABD3H1Q3</accession>
<evidence type="ECO:0000256" key="1">
    <source>
        <dbReference type="ARBA" id="ARBA00001947"/>
    </source>
</evidence>
<sequence>MISEVRTVTGKGGANEQLVPVYACQLIAEYLNGKDVGRLMEGLDDPWAHEHSRAAMTMLEQFLVNENTGERVEETRRSDKKFQIDPTKPLIPQVGYLGKDYEEWVHTPDLTIKNQRLLHSDFMELWWVSKVVFPNAVSQSVFGGGLLGYIFYDVQHYFLHFGNAFTEGLRDMKRYHLNHHFNVDTDGFGVTTKLWDWVFGTLPATSGSKVSKKL</sequence>
<keyword evidence="10" id="KW-1133">Transmembrane helix</keyword>
<evidence type="ECO:0000256" key="2">
    <source>
        <dbReference type="ARBA" id="ARBA00004477"/>
    </source>
</evidence>
<name>A0ABD3H1Q3_9MARC</name>
<dbReference type="GO" id="GO:0006633">
    <property type="term" value="P:fatty acid biosynthetic process"/>
    <property type="evidence" value="ECO:0007669"/>
    <property type="project" value="UniProtKB-KW"/>
</dbReference>
<dbReference type="Pfam" id="PF04116">
    <property type="entry name" value="FA_hydroxylase"/>
    <property type="match status" value="1"/>
</dbReference>